<feature type="binding site" evidence="11">
    <location>
        <position position="113"/>
    </location>
    <ligand>
        <name>Zn(2+)</name>
        <dbReference type="ChEBI" id="CHEBI:29105"/>
        <note>catalytic</note>
    </ligand>
</feature>
<evidence type="ECO:0000256" key="5">
    <source>
        <dbReference type="ARBA" id="ARBA00022801"/>
    </source>
</evidence>
<dbReference type="SUPFAM" id="SSF55486">
    <property type="entry name" value="Metalloproteases ('zincins'), catalytic domain"/>
    <property type="match status" value="1"/>
</dbReference>
<dbReference type="GO" id="GO:0008270">
    <property type="term" value="F:zinc ion binding"/>
    <property type="evidence" value="ECO:0007669"/>
    <property type="project" value="UniProtKB-UniRule"/>
</dbReference>
<dbReference type="Pfam" id="PF01400">
    <property type="entry name" value="Astacin"/>
    <property type="match status" value="1"/>
</dbReference>
<evidence type="ECO:0000256" key="3">
    <source>
        <dbReference type="ARBA" id="ARBA00022729"/>
    </source>
</evidence>
<gene>
    <name evidence="15" type="ORF">GDO86_009921</name>
</gene>
<protein>
    <recommendedName>
        <fullName evidence="12">Metalloendopeptidase</fullName>
        <ecNumber evidence="12">3.4.24.-</ecNumber>
    </recommendedName>
</protein>
<evidence type="ECO:0000256" key="7">
    <source>
        <dbReference type="ARBA" id="ARBA00023049"/>
    </source>
</evidence>
<keyword evidence="7 11" id="KW-0482">Metalloprotease</keyword>
<comment type="cofactor">
    <cofactor evidence="11 12">
        <name>Zn(2+)</name>
        <dbReference type="ChEBI" id="CHEBI:29105"/>
    </cofactor>
    <text evidence="11 12">Binds 1 zinc ion per subunit.</text>
</comment>
<dbReference type="Gene3D" id="2.60.120.290">
    <property type="entry name" value="Spermadhesin, CUB domain"/>
    <property type="match status" value="2"/>
</dbReference>
<feature type="domain" description="CUB" evidence="13">
    <location>
        <begin position="321"/>
        <end position="434"/>
    </location>
</feature>
<keyword evidence="8" id="KW-1015">Disulfide bond</keyword>
<organism evidence="15 16">
    <name type="scientific">Hymenochirus boettgeri</name>
    <name type="common">Congo dwarf clawed frog</name>
    <dbReference type="NCBI Taxonomy" id="247094"/>
    <lineage>
        <taxon>Eukaryota</taxon>
        <taxon>Metazoa</taxon>
        <taxon>Chordata</taxon>
        <taxon>Craniata</taxon>
        <taxon>Vertebrata</taxon>
        <taxon>Euteleostomi</taxon>
        <taxon>Amphibia</taxon>
        <taxon>Batrachia</taxon>
        <taxon>Anura</taxon>
        <taxon>Pipoidea</taxon>
        <taxon>Pipidae</taxon>
        <taxon>Pipinae</taxon>
        <taxon>Hymenochirus</taxon>
    </lineage>
</organism>
<dbReference type="SUPFAM" id="SSF49854">
    <property type="entry name" value="Spermadhesin, CUB domain"/>
    <property type="match status" value="2"/>
</dbReference>
<keyword evidence="6 11" id="KW-0862">Zinc</keyword>
<feature type="binding site" evidence="11">
    <location>
        <position position="119"/>
    </location>
    <ligand>
        <name>Zn(2+)</name>
        <dbReference type="ChEBI" id="CHEBI:29105"/>
        <note>catalytic</note>
    </ligand>
</feature>
<dbReference type="GO" id="GO:0006508">
    <property type="term" value="P:proteolysis"/>
    <property type="evidence" value="ECO:0007669"/>
    <property type="project" value="UniProtKB-KW"/>
</dbReference>
<dbReference type="AlphaFoldDB" id="A0A8T2JKY5"/>
<dbReference type="GO" id="GO:0004222">
    <property type="term" value="F:metalloendopeptidase activity"/>
    <property type="evidence" value="ECO:0007669"/>
    <property type="project" value="UniProtKB-UniRule"/>
</dbReference>
<dbReference type="PANTHER" id="PTHR10127">
    <property type="entry name" value="DISCOIDIN, CUB, EGF, LAMININ , AND ZINC METALLOPROTEASE DOMAIN CONTAINING"/>
    <property type="match status" value="1"/>
</dbReference>
<evidence type="ECO:0000313" key="15">
    <source>
        <dbReference type="EMBL" id="KAG8444942.1"/>
    </source>
</evidence>
<dbReference type="EC" id="3.4.24.-" evidence="12"/>
<keyword evidence="9" id="KW-0325">Glycoprotein</keyword>
<dbReference type="InterPro" id="IPR001506">
    <property type="entry name" value="Peptidase_M12A"/>
</dbReference>
<evidence type="ECO:0000313" key="16">
    <source>
        <dbReference type="Proteomes" id="UP000812440"/>
    </source>
</evidence>
<dbReference type="InterPro" id="IPR035914">
    <property type="entry name" value="Sperma_CUB_dom_sf"/>
</dbReference>
<accession>A0A8T2JKY5</accession>
<comment type="caution">
    <text evidence="15">The sequence shown here is derived from an EMBL/GenBank/DDBJ whole genome shotgun (WGS) entry which is preliminary data.</text>
</comment>
<keyword evidence="3" id="KW-0732">Signal</keyword>
<dbReference type="SMART" id="SM00235">
    <property type="entry name" value="ZnMc"/>
    <property type="match status" value="1"/>
</dbReference>
<keyword evidence="5 11" id="KW-0378">Hydrolase</keyword>
<dbReference type="InterPro" id="IPR000859">
    <property type="entry name" value="CUB_dom"/>
</dbReference>
<evidence type="ECO:0000259" key="13">
    <source>
        <dbReference type="PROSITE" id="PS01180"/>
    </source>
</evidence>
<sequence length="436" mass="48344">MVIVQGDVALQVSRMSSYCDPCLWDISSGGTAIVPYDIDSEYSDTEKTLITAALQEFNTMTCVQFTKRTVQTNYVYIVPSGGCWSYIGKTGGKQIVSVDGCLLYGIIQHELCHSLGLYHEHTRINRDSYIDIIWKYISPGDQGDFFVDKNNNPSVPYDYSSIMHYGRFASSNTSNEPTLIPKPNPNIQIGQINGLSNLDVMKINELYGCNLCRTKQLDPSGQISSLTLPSSQTNANCLWLIQVPSNKVSLQIDLFDSPSNTCDNQINVYDGPSKSDSLLFTLCPNNSLPMVVSSNNFMLMEYVRKLNIPSIFMASYSSVQYGGTFINNNGIVYSPNFPDFYPNNIQSTLTIIAPHGFMVSLSILIFNVEWCPSCKCDSLTVKNGGNSQAPNINGPLCGSDQFKTFISTGNMMFLQFQSDISVDNVGFKAKYSFVKK</sequence>
<dbReference type="FunFam" id="2.60.120.290:FF:000003">
    <property type="entry name" value="Neuropilin"/>
    <property type="match status" value="1"/>
</dbReference>
<dbReference type="Proteomes" id="UP000812440">
    <property type="component" value="Chromosome 5"/>
</dbReference>
<dbReference type="PRINTS" id="PR00480">
    <property type="entry name" value="ASTACIN"/>
</dbReference>
<dbReference type="OrthoDB" id="291007at2759"/>
<dbReference type="PROSITE" id="PS51864">
    <property type="entry name" value="ASTACIN"/>
    <property type="match status" value="1"/>
</dbReference>
<evidence type="ECO:0000256" key="10">
    <source>
        <dbReference type="PROSITE-ProRule" id="PRU00059"/>
    </source>
</evidence>
<dbReference type="InterPro" id="IPR024079">
    <property type="entry name" value="MetalloPept_cat_dom_sf"/>
</dbReference>
<feature type="domain" description="CUB" evidence="13">
    <location>
        <begin position="212"/>
        <end position="319"/>
    </location>
</feature>
<feature type="active site" evidence="11">
    <location>
        <position position="110"/>
    </location>
</feature>
<evidence type="ECO:0000256" key="2">
    <source>
        <dbReference type="ARBA" id="ARBA00022723"/>
    </source>
</evidence>
<evidence type="ECO:0000256" key="6">
    <source>
        <dbReference type="ARBA" id="ARBA00022833"/>
    </source>
</evidence>
<evidence type="ECO:0000256" key="1">
    <source>
        <dbReference type="ARBA" id="ARBA00022670"/>
    </source>
</evidence>
<dbReference type="SMART" id="SM00042">
    <property type="entry name" value="CUB"/>
    <property type="match status" value="2"/>
</dbReference>
<evidence type="ECO:0000256" key="9">
    <source>
        <dbReference type="ARBA" id="ARBA00023180"/>
    </source>
</evidence>
<keyword evidence="16" id="KW-1185">Reference proteome</keyword>
<dbReference type="EMBL" id="JAACNH010000004">
    <property type="protein sequence ID" value="KAG8444942.1"/>
    <property type="molecule type" value="Genomic_DNA"/>
</dbReference>
<dbReference type="Gene3D" id="3.40.390.10">
    <property type="entry name" value="Collagenase (Catalytic Domain)"/>
    <property type="match status" value="1"/>
</dbReference>
<feature type="binding site" evidence="11">
    <location>
        <position position="109"/>
    </location>
    <ligand>
        <name>Zn(2+)</name>
        <dbReference type="ChEBI" id="CHEBI:29105"/>
        <note>catalytic</note>
    </ligand>
</feature>
<dbReference type="CDD" id="cd00041">
    <property type="entry name" value="CUB"/>
    <property type="match status" value="2"/>
</dbReference>
<evidence type="ECO:0000256" key="4">
    <source>
        <dbReference type="ARBA" id="ARBA00022737"/>
    </source>
</evidence>
<dbReference type="Pfam" id="PF00431">
    <property type="entry name" value="CUB"/>
    <property type="match status" value="2"/>
</dbReference>
<name>A0A8T2JKY5_9PIPI</name>
<keyword evidence="4" id="KW-0677">Repeat</keyword>
<dbReference type="PROSITE" id="PS01180">
    <property type="entry name" value="CUB"/>
    <property type="match status" value="2"/>
</dbReference>
<feature type="domain" description="Peptidase M12A" evidence="14">
    <location>
        <begin position="13"/>
        <end position="210"/>
    </location>
</feature>
<dbReference type="InterPro" id="IPR006026">
    <property type="entry name" value="Peptidase_Metallo"/>
</dbReference>
<evidence type="ECO:0000259" key="14">
    <source>
        <dbReference type="PROSITE" id="PS51864"/>
    </source>
</evidence>
<evidence type="ECO:0000256" key="12">
    <source>
        <dbReference type="RuleBase" id="RU361183"/>
    </source>
</evidence>
<evidence type="ECO:0000256" key="11">
    <source>
        <dbReference type="PROSITE-ProRule" id="PRU01211"/>
    </source>
</evidence>
<dbReference type="PANTHER" id="PTHR10127:SF899">
    <property type="entry name" value="ASTACIN-LIKE METALLOENDOPEPTIDASE-RELATED"/>
    <property type="match status" value="1"/>
</dbReference>
<evidence type="ECO:0000256" key="8">
    <source>
        <dbReference type="ARBA" id="ARBA00023157"/>
    </source>
</evidence>
<keyword evidence="1 11" id="KW-0645">Protease</keyword>
<proteinExistence type="predicted"/>
<comment type="caution">
    <text evidence="10">Lacks conserved residue(s) required for the propagation of feature annotation.</text>
</comment>
<keyword evidence="2 11" id="KW-0479">Metal-binding</keyword>
<reference evidence="15" key="1">
    <citation type="thesis" date="2020" institute="ProQuest LLC" country="789 East Eisenhower Parkway, Ann Arbor, MI, USA">
        <title>Comparative Genomics and Chromosome Evolution.</title>
        <authorList>
            <person name="Mudd A.B."/>
        </authorList>
    </citation>
    <scope>NUCLEOTIDE SEQUENCE</scope>
    <source>
        <strain evidence="15">Female2</strain>
        <tissue evidence="15">Blood</tissue>
    </source>
</reference>